<keyword evidence="1" id="KW-0472">Membrane</keyword>
<proteinExistence type="predicted"/>
<dbReference type="AlphaFoldDB" id="A0A136LYH8"/>
<dbReference type="GO" id="GO:0015627">
    <property type="term" value="C:type II protein secretion system complex"/>
    <property type="evidence" value="ECO:0007669"/>
    <property type="project" value="TreeGrafter"/>
</dbReference>
<dbReference type="PATRIC" id="fig|1617426.3.peg.697"/>
<dbReference type="Pfam" id="PF12836">
    <property type="entry name" value="HHH_3"/>
    <property type="match status" value="1"/>
</dbReference>
<dbReference type="STRING" id="1617426.TR69_WS6001000705"/>
<evidence type="ECO:0000256" key="1">
    <source>
        <dbReference type="SAM" id="Phobius"/>
    </source>
</evidence>
<accession>A0A136LYH8</accession>
<dbReference type="PANTHER" id="PTHR21180">
    <property type="entry name" value="ENDONUCLEASE/EXONUCLEASE/PHOSPHATASE FAMILY DOMAIN-CONTAINING PROTEIN 1"/>
    <property type="match status" value="1"/>
</dbReference>
<dbReference type="GO" id="GO:0003677">
    <property type="term" value="F:DNA binding"/>
    <property type="evidence" value="ECO:0007669"/>
    <property type="project" value="InterPro"/>
</dbReference>
<dbReference type="InterPro" id="IPR003583">
    <property type="entry name" value="Hlx-hairpin-Hlx_DNA-bd_motif"/>
</dbReference>
<dbReference type="Pfam" id="PF10531">
    <property type="entry name" value="SLBB"/>
    <property type="match status" value="1"/>
</dbReference>
<feature type="transmembrane region" description="Helical" evidence="1">
    <location>
        <begin position="18"/>
        <end position="38"/>
    </location>
</feature>
<feature type="domain" description="Helix-hairpin-helix DNA-binding motif class 1" evidence="2">
    <location>
        <begin position="146"/>
        <end position="165"/>
    </location>
</feature>
<protein>
    <submittedName>
        <fullName evidence="3">ComE operon protein 1</fullName>
    </submittedName>
</protein>
<keyword evidence="1" id="KW-1133">Transmembrane helix</keyword>
<keyword evidence="1" id="KW-0812">Transmembrane</keyword>
<comment type="caution">
    <text evidence="3">The sequence shown here is derived from an EMBL/GenBank/DDBJ whole genome shotgun (WGS) entry which is preliminary data.</text>
</comment>
<gene>
    <name evidence="3" type="primary">comEA</name>
    <name evidence="3" type="ORF">TR69_WS6001000705</name>
</gene>
<dbReference type="EMBL" id="JYNZ01000003">
    <property type="protein sequence ID" value="KXK26693.1"/>
    <property type="molecule type" value="Genomic_DNA"/>
</dbReference>
<dbReference type="Gene3D" id="1.10.150.320">
    <property type="entry name" value="Photosystem II 12 kDa extrinsic protein"/>
    <property type="match status" value="1"/>
</dbReference>
<feature type="domain" description="Helix-hairpin-helix DNA-binding motif class 1" evidence="2">
    <location>
        <begin position="172"/>
        <end position="191"/>
    </location>
</feature>
<dbReference type="Gene3D" id="3.10.560.10">
    <property type="entry name" value="Outer membrane lipoprotein wza domain like"/>
    <property type="match status" value="1"/>
</dbReference>
<dbReference type="GO" id="GO:0006281">
    <property type="term" value="P:DNA repair"/>
    <property type="evidence" value="ECO:0007669"/>
    <property type="project" value="InterPro"/>
</dbReference>
<reference evidence="3 4" key="1">
    <citation type="submission" date="2015-02" db="EMBL/GenBank/DDBJ databases">
        <title>Improved understanding of the partial-nitritation anammox process through 23 genomes representing the majority of the microbial community.</title>
        <authorList>
            <person name="Speth D.R."/>
            <person name="In T Zandt M."/>
            <person name="Guerrero Cruz S."/>
            <person name="Jetten M.S."/>
            <person name="Dutilh B.E."/>
        </authorList>
    </citation>
    <scope>NUCLEOTIDE SEQUENCE [LARGE SCALE GENOMIC DNA]</scope>
    <source>
        <strain evidence="3">OLB20</strain>
    </source>
</reference>
<dbReference type="InterPro" id="IPR010994">
    <property type="entry name" value="RuvA_2-like"/>
</dbReference>
<dbReference type="InterPro" id="IPR019554">
    <property type="entry name" value="Soluble_ligand-bd"/>
</dbReference>
<name>A0A136LYH8_9BACT</name>
<dbReference type="SUPFAM" id="SSF47781">
    <property type="entry name" value="RuvA domain 2-like"/>
    <property type="match status" value="1"/>
</dbReference>
<evidence type="ECO:0000259" key="2">
    <source>
        <dbReference type="SMART" id="SM00278"/>
    </source>
</evidence>
<sequence>MNDVIREIQSLPVRIQKLLAGLLICVILLTALLLYAAAGHQDEISQDRTSSIPPDSPDSGGSYFVEITGQVANPGVYELAEPRRVIELIDLAGGLTPEADLLFLNRDVALSEVAAEGYKLFIPAAEKTASPSAAGGRISLNSATLEQLMTLPGVGESTALKIIDARPYKSVEDLDNVPGIGEQTFSKLEPLVSL</sequence>
<dbReference type="SMART" id="SM00278">
    <property type="entry name" value="HhH1"/>
    <property type="match status" value="2"/>
</dbReference>
<dbReference type="InterPro" id="IPR051675">
    <property type="entry name" value="Endo/Exo/Phosphatase_dom_1"/>
</dbReference>
<dbReference type="PANTHER" id="PTHR21180:SF32">
    <property type="entry name" value="ENDONUCLEASE_EXONUCLEASE_PHOSPHATASE FAMILY DOMAIN-CONTAINING PROTEIN 1"/>
    <property type="match status" value="1"/>
</dbReference>
<organism evidence="3 4">
    <name type="scientific">candidate division WS6 bacterium OLB20</name>
    <dbReference type="NCBI Taxonomy" id="1617426"/>
    <lineage>
        <taxon>Bacteria</taxon>
        <taxon>Candidatus Dojkabacteria</taxon>
    </lineage>
</organism>
<evidence type="ECO:0000313" key="3">
    <source>
        <dbReference type="EMBL" id="KXK26693.1"/>
    </source>
</evidence>
<dbReference type="GO" id="GO:0015628">
    <property type="term" value="P:protein secretion by the type II secretion system"/>
    <property type="evidence" value="ECO:0007669"/>
    <property type="project" value="TreeGrafter"/>
</dbReference>
<dbReference type="Proteomes" id="UP000070457">
    <property type="component" value="Unassembled WGS sequence"/>
</dbReference>
<evidence type="ECO:0000313" key="4">
    <source>
        <dbReference type="Proteomes" id="UP000070457"/>
    </source>
</evidence>